<evidence type="ECO:0000313" key="8">
    <source>
        <dbReference type="EMBL" id="NYI98206.1"/>
    </source>
</evidence>
<reference evidence="8 9" key="1">
    <citation type="submission" date="2020-07" db="EMBL/GenBank/DDBJ databases">
        <title>Sequencing the genomes of 1000 actinobacteria strains.</title>
        <authorList>
            <person name="Klenk H.-P."/>
        </authorList>
    </citation>
    <scope>NUCLEOTIDE SEQUENCE [LARGE SCALE GENOMIC DNA]</scope>
    <source>
        <strain evidence="8 9">DSM 45927</strain>
    </source>
</reference>
<dbReference type="PROSITE" id="PS00584">
    <property type="entry name" value="PFKB_KINASES_2"/>
    <property type="match status" value="1"/>
</dbReference>
<organism evidence="8 9">
    <name type="scientific">Streptomonospora nanhaiensis</name>
    <dbReference type="NCBI Taxonomy" id="1323731"/>
    <lineage>
        <taxon>Bacteria</taxon>
        <taxon>Bacillati</taxon>
        <taxon>Actinomycetota</taxon>
        <taxon>Actinomycetes</taxon>
        <taxon>Streptosporangiales</taxon>
        <taxon>Nocardiopsidaceae</taxon>
        <taxon>Streptomonospora</taxon>
    </lineage>
</organism>
<dbReference type="PANTHER" id="PTHR43085:SF1">
    <property type="entry name" value="PSEUDOURIDINE KINASE-RELATED"/>
    <property type="match status" value="1"/>
</dbReference>
<evidence type="ECO:0000313" key="9">
    <source>
        <dbReference type="Proteomes" id="UP000575985"/>
    </source>
</evidence>
<dbReference type="GO" id="GO:0008865">
    <property type="term" value="F:fructokinase activity"/>
    <property type="evidence" value="ECO:0007669"/>
    <property type="project" value="UniProtKB-EC"/>
</dbReference>
<dbReference type="AlphaFoldDB" id="A0A853BTX9"/>
<dbReference type="Proteomes" id="UP000575985">
    <property type="component" value="Unassembled WGS sequence"/>
</dbReference>
<dbReference type="RefSeq" id="WP_179769401.1">
    <property type="nucleotide sequence ID" value="NZ_JACCFO010000001.1"/>
</dbReference>
<evidence type="ECO:0000256" key="4">
    <source>
        <dbReference type="ARBA" id="ARBA00022777"/>
    </source>
</evidence>
<dbReference type="EMBL" id="JACCFO010000001">
    <property type="protein sequence ID" value="NYI98206.1"/>
    <property type="molecule type" value="Genomic_DNA"/>
</dbReference>
<feature type="region of interest" description="Disordered" evidence="6">
    <location>
        <begin position="1"/>
        <end position="30"/>
    </location>
</feature>
<dbReference type="InterPro" id="IPR011611">
    <property type="entry name" value="PfkB_dom"/>
</dbReference>
<evidence type="ECO:0000259" key="7">
    <source>
        <dbReference type="Pfam" id="PF00294"/>
    </source>
</evidence>
<proteinExistence type="inferred from homology"/>
<keyword evidence="4 8" id="KW-0418">Kinase</keyword>
<sequence>MTADAGRPAGAPDGAAGAPEGPDASAARRAAPLAAVAGEHVIDLIPADDGRLDPVPGGGPANIAVATARLGTPTLLLSRFGTDAFAERLRARMSAESVDLSRCPVGPGSSALALAGIGPDGSARYDFWLADAPDWRWTPEELAGALPDSVRVLHLGSIAALRPPGDAALLEFARAERARRTVTFDPNVRLATLPGLDHARRRTEEFCRVSHLVKASDADLAELYPAESAESAAERLLALGPRAVVVTRGGAGAFALSAEGRAEAAAPPVAVRDTIGAGDTFMAALIAGCAAADGAVPADPAALEAMLATAARAAAITCTRPGADPPTARELAGFTFAG</sequence>
<dbReference type="EC" id="2.7.1.4" evidence="8"/>
<comment type="caution">
    <text evidence="8">The sequence shown here is derived from an EMBL/GenBank/DDBJ whole genome shotgun (WGS) entry which is preliminary data.</text>
</comment>
<comment type="similarity">
    <text evidence="1">Belongs to the carbohydrate kinase PfkB family.</text>
</comment>
<dbReference type="InterPro" id="IPR029056">
    <property type="entry name" value="Ribokinase-like"/>
</dbReference>
<evidence type="ECO:0000256" key="1">
    <source>
        <dbReference type="ARBA" id="ARBA00010688"/>
    </source>
</evidence>
<dbReference type="PROSITE" id="PS00583">
    <property type="entry name" value="PFKB_KINASES_1"/>
    <property type="match status" value="1"/>
</dbReference>
<dbReference type="InterPro" id="IPR002173">
    <property type="entry name" value="Carboh/pur_kinase_PfkB_CS"/>
</dbReference>
<keyword evidence="5" id="KW-0067">ATP-binding</keyword>
<name>A0A853BTX9_9ACTN</name>
<evidence type="ECO:0000256" key="2">
    <source>
        <dbReference type="ARBA" id="ARBA00022679"/>
    </source>
</evidence>
<dbReference type="InterPro" id="IPR050306">
    <property type="entry name" value="PfkB_Carbo_kinase"/>
</dbReference>
<keyword evidence="9" id="KW-1185">Reference proteome</keyword>
<feature type="domain" description="Carbohydrate kinase PfkB" evidence="7">
    <location>
        <begin position="35"/>
        <end position="326"/>
    </location>
</feature>
<keyword evidence="3" id="KW-0547">Nucleotide-binding</keyword>
<evidence type="ECO:0000256" key="5">
    <source>
        <dbReference type="ARBA" id="ARBA00022840"/>
    </source>
</evidence>
<evidence type="ECO:0000256" key="6">
    <source>
        <dbReference type="SAM" id="MobiDB-lite"/>
    </source>
</evidence>
<gene>
    <name evidence="8" type="ORF">HNR12_004483</name>
</gene>
<keyword evidence="2 8" id="KW-0808">Transferase</keyword>
<dbReference type="GO" id="GO:0005524">
    <property type="term" value="F:ATP binding"/>
    <property type="evidence" value="ECO:0007669"/>
    <property type="project" value="UniProtKB-KW"/>
</dbReference>
<dbReference type="PANTHER" id="PTHR43085">
    <property type="entry name" value="HEXOKINASE FAMILY MEMBER"/>
    <property type="match status" value="1"/>
</dbReference>
<accession>A0A853BTX9</accession>
<protein>
    <submittedName>
        <fullName evidence="8">Fructokinase</fullName>
        <ecNumber evidence="8">2.7.1.4</ecNumber>
    </submittedName>
</protein>
<dbReference type="SUPFAM" id="SSF53613">
    <property type="entry name" value="Ribokinase-like"/>
    <property type="match status" value="1"/>
</dbReference>
<evidence type="ECO:0000256" key="3">
    <source>
        <dbReference type="ARBA" id="ARBA00022741"/>
    </source>
</evidence>
<dbReference type="Pfam" id="PF00294">
    <property type="entry name" value="PfkB"/>
    <property type="match status" value="1"/>
</dbReference>
<dbReference type="Gene3D" id="3.40.1190.20">
    <property type="match status" value="1"/>
</dbReference>